<keyword evidence="2" id="KW-0560">Oxidoreductase</keyword>
<dbReference type="InterPro" id="IPR006076">
    <property type="entry name" value="FAD-dep_OxRdtase"/>
</dbReference>
<dbReference type="GO" id="GO:0005886">
    <property type="term" value="C:plasma membrane"/>
    <property type="evidence" value="ECO:0007669"/>
    <property type="project" value="TreeGrafter"/>
</dbReference>
<dbReference type="Proteomes" id="UP000613011">
    <property type="component" value="Unassembled WGS sequence"/>
</dbReference>
<dbReference type="GO" id="GO:0008718">
    <property type="term" value="F:D-amino-acid dehydrogenase activity"/>
    <property type="evidence" value="ECO:0007669"/>
    <property type="project" value="TreeGrafter"/>
</dbReference>
<evidence type="ECO:0000259" key="3">
    <source>
        <dbReference type="Pfam" id="PF01266"/>
    </source>
</evidence>
<evidence type="ECO:0000256" key="2">
    <source>
        <dbReference type="ARBA" id="ARBA00023002"/>
    </source>
</evidence>
<dbReference type="RefSeq" id="WP_201683445.1">
    <property type="nucleotide sequence ID" value="NZ_JAEQNA010000002.1"/>
</dbReference>
<dbReference type="SUPFAM" id="SSF51905">
    <property type="entry name" value="FAD/NAD(P)-binding domain"/>
    <property type="match status" value="1"/>
</dbReference>
<protein>
    <submittedName>
        <fullName evidence="4">FAD-dependent oxidoreductase</fullName>
    </submittedName>
</protein>
<evidence type="ECO:0000256" key="1">
    <source>
        <dbReference type="ARBA" id="ARBA00009410"/>
    </source>
</evidence>
<sequence>MRIAIVGAGVVGVTTAYELGVDGHEVTVFERHSAAAEESSFAHCGLIAPGHTAPWSVPRLLPLLLRQWLDLHAGLRLRSLPGWRELSWLAAARRGTAPESWRRNRARMQRLATYSRWRLHELTERLQLQYDCSPGLLVLLRDERSRRRIAATLPLLQESEVRYEELTPQGARAIEPGLDPAQRLAGALHLPDEGVANGRQFVQLLRRKAEAQGVRFEFGRSVLPLDPGAPSTLRLGAGASAPFDAIVVCAGAASAALLQPLGLRMPLAAVYGYSVTAAIGEAASAPRSGVFDERHGVAITRLGERVRVCGGAELGGSHERRDPAALRTLYKVLGEWFPGAARLSGNCVTVQEWRGARPTLPDGPPVIGASGIPGVWLNLGHGGYGWAMACGSARATADLIAGRQPELDLEGLGVTRLLG</sequence>
<keyword evidence="5" id="KW-1185">Reference proteome</keyword>
<accession>A0A937D1B9</accession>
<comment type="caution">
    <text evidence="4">The sequence shown here is derived from an EMBL/GenBank/DDBJ whole genome shotgun (WGS) entry which is preliminary data.</text>
</comment>
<gene>
    <name evidence="4" type="ORF">JI739_08425</name>
</gene>
<dbReference type="EMBL" id="JAEQNA010000002">
    <property type="protein sequence ID" value="MBL0420364.1"/>
    <property type="molecule type" value="Genomic_DNA"/>
</dbReference>
<organism evidence="4 5">
    <name type="scientific">Ramlibacter aurantiacus</name>
    <dbReference type="NCBI Taxonomy" id="2801330"/>
    <lineage>
        <taxon>Bacteria</taxon>
        <taxon>Pseudomonadati</taxon>
        <taxon>Pseudomonadota</taxon>
        <taxon>Betaproteobacteria</taxon>
        <taxon>Burkholderiales</taxon>
        <taxon>Comamonadaceae</taxon>
        <taxon>Ramlibacter</taxon>
    </lineage>
</organism>
<dbReference type="PANTHER" id="PTHR13847:SF280">
    <property type="entry name" value="D-AMINO ACID DEHYDROGENASE"/>
    <property type="match status" value="1"/>
</dbReference>
<dbReference type="AlphaFoldDB" id="A0A937D1B9"/>
<feature type="domain" description="FAD dependent oxidoreductase" evidence="3">
    <location>
        <begin position="2"/>
        <end position="399"/>
    </location>
</feature>
<dbReference type="GO" id="GO:0055130">
    <property type="term" value="P:D-alanine catabolic process"/>
    <property type="evidence" value="ECO:0007669"/>
    <property type="project" value="TreeGrafter"/>
</dbReference>
<comment type="similarity">
    <text evidence="1">Belongs to the DadA oxidoreductase family.</text>
</comment>
<dbReference type="GO" id="GO:0005737">
    <property type="term" value="C:cytoplasm"/>
    <property type="evidence" value="ECO:0007669"/>
    <property type="project" value="TreeGrafter"/>
</dbReference>
<proteinExistence type="inferred from homology"/>
<name>A0A937D1B9_9BURK</name>
<dbReference type="InterPro" id="IPR036188">
    <property type="entry name" value="FAD/NAD-bd_sf"/>
</dbReference>
<reference evidence="4" key="1">
    <citation type="submission" date="2021-01" db="EMBL/GenBank/DDBJ databases">
        <title>Ramlibacter sp. strain AW1 16S ribosomal RNA gene Genome sequencing and assembly.</title>
        <authorList>
            <person name="Kang M."/>
        </authorList>
    </citation>
    <scope>NUCLEOTIDE SEQUENCE</scope>
    <source>
        <strain evidence="4">AW1</strain>
    </source>
</reference>
<evidence type="ECO:0000313" key="5">
    <source>
        <dbReference type="Proteomes" id="UP000613011"/>
    </source>
</evidence>
<dbReference type="Pfam" id="PF01266">
    <property type="entry name" value="DAO"/>
    <property type="match status" value="1"/>
</dbReference>
<dbReference type="SUPFAM" id="SSF54373">
    <property type="entry name" value="FAD-linked reductases, C-terminal domain"/>
    <property type="match status" value="1"/>
</dbReference>
<dbReference type="PANTHER" id="PTHR13847">
    <property type="entry name" value="SARCOSINE DEHYDROGENASE-RELATED"/>
    <property type="match status" value="1"/>
</dbReference>
<evidence type="ECO:0000313" key="4">
    <source>
        <dbReference type="EMBL" id="MBL0420364.1"/>
    </source>
</evidence>
<dbReference type="Gene3D" id="3.50.50.60">
    <property type="entry name" value="FAD/NAD(P)-binding domain"/>
    <property type="match status" value="2"/>
</dbReference>
<dbReference type="Gene3D" id="3.30.9.10">
    <property type="entry name" value="D-Amino Acid Oxidase, subunit A, domain 2"/>
    <property type="match status" value="1"/>
</dbReference>